<name>A0A0D2HDN5_9EURO</name>
<dbReference type="HOGENOM" id="CLU_025005_3_1_1"/>
<protein>
    <submittedName>
        <fullName evidence="1">Unplaced genomic scaffold supercont1.3, whole genome shotgun sequence</fullName>
    </submittedName>
</protein>
<keyword evidence="2" id="KW-1185">Reference proteome</keyword>
<organism evidence="1 2">
    <name type="scientific">Fonsecaea pedrosoi CBS 271.37</name>
    <dbReference type="NCBI Taxonomy" id="1442368"/>
    <lineage>
        <taxon>Eukaryota</taxon>
        <taxon>Fungi</taxon>
        <taxon>Dikarya</taxon>
        <taxon>Ascomycota</taxon>
        <taxon>Pezizomycotina</taxon>
        <taxon>Eurotiomycetes</taxon>
        <taxon>Chaetothyriomycetidae</taxon>
        <taxon>Chaetothyriales</taxon>
        <taxon>Herpotrichiellaceae</taxon>
        <taxon>Fonsecaea</taxon>
    </lineage>
</organism>
<gene>
    <name evidence="1" type="ORF">Z517_05601</name>
</gene>
<dbReference type="RefSeq" id="XP_013286382.1">
    <property type="nucleotide sequence ID" value="XM_013430928.1"/>
</dbReference>
<dbReference type="GeneID" id="25305091"/>
<reference evidence="1 2" key="1">
    <citation type="submission" date="2015-01" db="EMBL/GenBank/DDBJ databases">
        <title>The Genome Sequence of Fonsecaea pedrosoi CBS 271.37.</title>
        <authorList>
            <consortium name="The Broad Institute Genomics Platform"/>
            <person name="Cuomo C."/>
            <person name="de Hoog S."/>
            <person name="Gorbushina A."/>
            <person name="Stielow B."/>
            <person name="Teixiera M."/>
            <person name="Abouelleil A."/>
            <person name="Chapman S.B."/>
            <person name="Priest M."/>
            <person name="Young S.K."/>
            <person name="Wortman J."/>
            <person name="Nusbaum C."/>
            <person name="Birren B."/>
        </authorList>
    </citation>
    <scope>NUCLEOTIDE SEQUENCE [LARGE SCALE GENOMIC DNA]</scope>
    <source>
        <strain evidence="1 2">CBS 271.37</strain>
    </source>
</reference>
<dbReference type="InterPro" id="IPR051678">
    <property type="entry name" value="AGP_Transferase"/>
</dbReference>
<dbReference type="OrthoDB" id="3645574at2759"/>
<evidence type="ECO:0000313" key="1">
    <source>
        <dbReference type="EMBL" id="KIW82574.1"/>
    </source>
</evidence>
<accession>A0A0D2HDN5</accession>
<dbReference type="PANTHER" id="PTHR21310">
    <property type="entry name" value="AMINOGLYCOSIDE PHOSPHOTRANSFERASE-RELATED-RELATED"/>
    <property type="match status" value="1"/>
</dbReference>
<dbReference type="AlphaFoldDB" id="A0A0D2HDN5"/>
<proteinExistence type="predicted"/>
<dbReference type="EMBL" id="KN846971">
    <property type="protein sequence ID" value="KIW82574.1"/>
    <property type="molecule type" value="Genomic_DNA"/>
</dbReference>
<dbReference type="Proteomes" id="UP000053029">
    <property type="component" value="Unassembled WGS sequence"/>
</dbReference>
<sequence>MHGSFNLCIPVTIADLKLVLIRFPLPYRVGDTARPRNGDEKLRCEAATYAWMQDECPDVPIPHLYGFALSSGQCFTAVEHRPLLVRLYHHLRSLFLSWLGRPVPSNLVPHKCGLSNELGGYLLIEYIDRKQGQMLSNTWETGRTDDRLRKNLFRSLSRTILRISRVGFPCIGSFIIDDQGFVRLENRPLTLEIQDLENNGIPIDIPRDRTYNTVDSYINALLSCHDKRLHFQPNAVHNGADCAAQMSALTIMRAVRQEFCRPELNNGPFYARLTDTTANNLIVDEDWNIKCLIDLEWMAILPSEFIQPPSWLTSEAVDEINVEEYNKRREEFMEIFEEEEKRLPQVESGVPYSSIMKTGWDIGTFWYVLALRSPTGLYSVFYDRIQPRFCKEHNDDVHFYTSTYPYWTCNANAFVKKKVEDKEIYDKKLREAFKVP</sequence>
<dbReference type="VEuPathDB" id="FungiDB:Z517_05601"/>
<evidence type="ECO:0000313" key="2">
    <source>
        <dbReference type="Proteomes" id="UP000053029"/>
    </source>
</evidence>
<dbReference type="PANTHER" id="PTHR21310:SF37">
    <property type="entry name" value="AMINOGLYCOSIDE PHOSPHOTRANSFERASE DOMAIN-CONTAINING PROTEIN"/>
    <property type="match status" value="1"/>
</dbReference>